<reference evidence="2 3" key="1">
    <citation type="submission" date="2021-07" db="EMBL/GenBank/DDBJ databases">
        <title>Draft genome sequence of carbapenem-resistant Aeromonas spp. in Japan.</title>
        <authorList>
            <person name="Maehana S."/>
            <person name="Suzuki M."/>
            <person name="Kitasato H."/>
        </authorList>
    </citation>
    <scope>NUCLEOTIDE SEQUENCE [LARGE SCALE GENOMIC DNA]</scope>
    <source>
        <strain evidence="2 3">KAM382</strain>
    </source>
</reference>
<comment type="caution">
    <text evidence="2">The sequence shown here is derived from an EMBL/GenBank/DDBJ whole genome shotgun (WGS) entry which is preliminary data.</text>
</comment>
<evidence type="ECO:0000256" key="1">
    <source>
        <dbReference type="SAM" id="MobiDB-lite"/>
    </source>
</evidence>
<evidence type="ECO:0000313" key="2">
    <source>
        <dbReference type="EMBL" id="GJB92351.1"/>
    </source>
</evidence>
<accession>A0ABD0B8F2</accession>
<gene>
    <name evidence="2" type="ORF">KAM382_24120</name>
</gene>
<sequence length="76" mass="8149">MQHCKQQDPGPLDNPIWSGLWLLTKTPKFPRATPSPQDVVLAQRASATTSSGSAEDLARAAPSLAPPALLTFRAIR</sequence>
<dbReference type="AlphaFoldDB" id="A0ABD0B8F2"/>
<protein>
    <submittedName>
        <fullName evidence="2">Uncharacterized protein</fullName>
    </submittedName>
</protein>
<dbReference type="Proteomes" id="UP000737420">
    <property type="component" value="Unassembled WGS sequence"/>
</dbReference>
<evidence type="ECO:0000313" key="3">
    <source>
        <dbReference type="Proteomes" id="UP000737420"/>
    </source>
</evidence>
<proteinExistence type="predicted"/>
<organism evidence="2 3">
    <name type="scientific">Aeromonas caviae</name>
    <name type="common">Aeromonas punctata</name>
    <dbReference type="NCBI Taxonomy" id="648"/>
    <lineage>
        <taxon>Bacteria</taxon>
        <taxon>Pseudomonadati</taxon>
        <taxon>Pseudomonadota</taxon>
        <taxon>Gammaproteobacteria</taxon>
        <taxon>Aeromonadales</taxon>
        <taxon>Aeromonadaceae</taxon>
        <taxon>Aeromonas</taxon>
    </lineage>
</organism>
<name>A0ABD0B8F2_AERCA</name>
<feature type="region of interest" description="Disordered" evidence="1">
    <location>
        <begin position="33"/>
        <end position="59"/>
    </location>
</feature>
<dbReference type="EMBL" id="BPOP01000022">
    <property type="protein sequence ID" value="GJB92351.1"/>
    <property type="molecule type" value="Genomic_DNA"/>
</dbReference>